<evidence type="ECO:0008006" key="4">
    <source>
        <dbReference type="Google" id="ProtNLM"/>
    </source>
</evidence>
<evidence type="ECO:0000313" key="2">
    <source>
        <dbReference type="EMBL" id="WAW14974.1"/>
    </source>
</evidence>
<evidence type="ECO:0000313" key="3">
    <source>
        <dbReference type="Proteomes" id="UP001164187"/>
    </source>
</evidence>
<dbReference type="EMBL" id="CP114052">
    <property type="protein sequence ID" value="WAW14974.1"/>
    <property type="molecule type" value="Genomic_DNA"/>
</dbReference>
<reference evidence="2" key="1">
    <citation type="submission" date="2022-12" db="EMBL/GenBank/DDBJ databases">
        <title>Peptostreptococcus.</title>
        <authorList>
            <person name="Lee S.H."/>
        </authorList>
    </citation>
    <scope>NUCLEOTIDE SEQUENCE</scope>
    <source>
        <strain evidence="2">CBA3647</strain>
    </source>
</reference>
<keyword evidence="1" id="KW-0812">Transmembrane</keyword>
<keyword evidence="1" id="KW-0472">Membrane</keyword>
<dbReference type="Proteomes" id="UP001164187">
    <property type="component" value="Chromosome"/>
</dbReference>
<name>A0ABY7JP76_9FIRM</name>
<feature type="transmembrane region" description="Helical" evidence="1">
    <location>
        <begin position="9"/>
        <end position="28"/>
    </location>
</feature>
<accession>A0ABY7JP76</accession>
<keyword evidence="1" id="KW-1133">Transmembrane helix</keyword>
<proteinExistence type="predicted"/>
<feature type="transmembrane region" description="Helical" evidence="1">
    <location>
        <begin position="40"/>
        <end position="59"/>
    </location>
</feature>
<dbReference type="RefSeq" id="WP_269311666.1">
    <property type="nucleotide sequence ID" value="NZ_CP114052.1"/>
</dbReference>
<keyword evidence="3" id="KW-1185">Reference proteome</keyword>
<organism evidence="2 3">
    <name type="scientific">Peptostreptococcus equinus</name>
    <dbReference type="NCBI Taxonomy" id="3003601"/>
    <lineage>
        <taxon>Bacteria</taxon>
        <taxon>Bacillati</taxon>
        <taxon>Bacillota</taxon>
        <taxon>Clostridia</taxon>
        <taxon>Peptostreptococcales</taxon>
        <taxon>Peptostreptococcaceae</taxon>
        <taxon>Peptostreptococcus</taxon>
    </lineage>
</organism>
<gene>
    <name evidence="2" type="ORF">O0R46_00515</name>
</gene>
<evidence type="ECO:0000256" key="1">
    <source>
        <dbReference type="SAM" id="Phobius"/>
    </source>
</evidence>
<protein>
    <recommendedName>
        <fullName evidence="4">GRAM domain-containing protein</fullName>
    </recommendedName>
</protein>
<sequence>MKTSTLKQLWVATLVGIVFSIAINAISITKTGLVNSLPQILYVFVLMGGTFFLTGYISNSRGRDTRNMRIYAKKLDQKGKLKMDEQAELLNPGKKNIKSWLYLTEKSLILTTTKDPDLIEKTAIHMPFAKITKFDRFKPTAFTSDGIRIKMVNGNYYEFLVGHTDKWINAIEEKKQGKKF</sequence>